<dbReference type="EMBL" id="HBJA01146966">
    <property type="protein sequence ID" value="CAE0839157.1"/>
    <property type="molecule type" value="Transcribed_RNA"/>
</dbReference>
<reference evidence="1" key="1">
    <citation type="submission" date="2021-01" db="EMBL/GenBank/DDBJ databases">
        <authorList>
            <person name="Corre E."/>
            <person name="Pelletier E."/>
            <person name="Niang G."/>
            <person name="Scheremetjew M."/>
            <person name="Finn R."/>
            <person name="Kale V."/>
            <person name="Holt S."/>
            <person name="Cochrane G."/>
            <person name="Meng A."/>
            <person name="Brown T."/>
            <person name="Cohen L."/>
        </authorList>
    </citation>
    <scope>NUCLEOTIDE SEQUENCE</scope>
    <source>
        <strain evidence="1">CCMP1594</strain>
    </source>
</reference>
<dbReference type="AlphaFoldDB" id="A0A7S4GJV6"/>
<evidence type="ECO:0000313" key="1">
    <source>
        <dbReference type="EMBL" id="CAE0839157.1"/>
    </source>
</evidence>
<accession>A0A7S4GJV6</accession>
<gene>
    <name evidence="1" type="ORF">EGYM00163_LOCUS50529</name>
</gene>
<proteinExistence type="predicted"/>
<name>A0A7S4GJV6_9EUGL</name>
<organism evidence="1">
    <name type="scientific">Eutreptiella gymnastica</name>
    <dbReference type="NCBI Taxonomy" id="73025"/>
    <lineage>
        <taxon>Eukaryota</taxon>
        <taxon>Discoba</taxon>
        <taxon>Euglenozoa</taxon>
        <taxon>Euglenida</taxon>
        <taxon>Spirocuta</taxon>
        <taxon>Euglenophyceae</taxon>
        <taxon>Eutreptiales</taxon>
        <taxon>Eutreptiaceae</taxon>
        <taxon>Eutreptiella</taxon>
    </lineage>
</organism>
<protein>
    <submittedName>
        <fullName evidence="1">Uncharacterized protein</fullName>
    </submittedName>
</protein>
<sequence>MAKRQGRFGFMDPVFGIDRTFALMSQSNRFLEFAPMKVVNVPAIAMMDPAYTPLVIASMNPADTPFDCVDESSEHTIRDRVDESSENTVSAIAWTTHAGTPE</sequence>